<proteinExistence type="predicted"/>
<evidence type="ECO:0000313" key="9">
    <source>
        <dbReference type="Proteomes" id="UP001144471"/>
    </source>
</evidence>
<dbReference type="PIRSF" id="PIRSF006060">
    <property type="entry name" value="AA_transporter"/>
    <property type="match status" value="1"/>
</dbReference>
<feature type="transmembrane region" description="Helical" evidence="7">
    <location>
        <begin position="236"/>
        <end position="257"/>
    </location>
</feature>
<dbReference type="Pfam" id="PF13520">
    <property type="entry name" value="AA_permease_2"/>
    <property type="match status" value="1"/>
</dbReference>
<dbReference type="InterPro" id="IPR002293">
    <property type="entry name" value="AA/rel_permease1"/>
</dbReference>
<name>A0A9W6GIV5_9FUSO</name>
<dbReference type="PANTHER" id="PTHR42770:SF15">
    <property type="entry name" value="GLUTAMATE_GAMMA-AMINOBUTYRATE ANTIPORTER-RELATED"/>
    <property type="match status" value="1"/>
</dbReference>
<evidence type="ECO:0000256" key="1">
    <source>
        <dbReference type="ARBA" id="ARBA00004651"/>
    </source>
</evidence>
<keyword evidence="2" id="KW-0813">Transport</keyword>
<keyword evidence="5 7" id="KW-1133">Transmembrane helix</keyword>
<dbReference type="RefSeq" id="WP_281833189.1">
    <property type="nucleotide sequence ID" value="NZ_BSDY01000002.1"/>
</dbReference>
<gene>
    <name evidence="8" type="ORF">PM10SUCC1_04850</name>
</gene>
<reference evidence="8" key="1">
    <citation type="submission" date="2022-12" db="EMBL/GenBank/DDBJ databases">
        <title>Reference genome sequencing for broad-spectrum identification of bacterial and archaeal isolates by mass spectrometry.</title>
        <authorList>
            <person name="Sekiguchi Y."/>
            <person name="Tourlousse D.M."/>
        </authorList>
    </citation>
    <scope>NUCLEOTIDE SEQUENCE</scope>
    <source>
        <strain evidence="8">10succ1</strain>
    </source>
</reference>
<evidence type="ECO:0000256" key="5">
    <source>
        <dbReference type="ARBA" id="ARBA00022989"/>
    </source>
</evidence>
<keyword evidence="4 7" id="KW-0812">Transmembrane</keyword>
<comment type="caution">
    <text evidence="8">The sequence shown here is derived from an EMBL/GenBank/DDBJ whole genome shotgun (WGS) entry which is preliminary data.</text>
</comment>
<keyword evidence="6 7" id="KW-0472">Membrane</keyword>
<feature type="transmembrane region" description="Helical" evidence="7">
    <location>
        <begin position="445"/>
        <end position="463"/>
    </location>
</feature>
<feature type="transmembrane region" description="Helical" evidence="7">
    <location>
        <begin position="197"/>
        <end position="215"/>
    </location>
</feature>
<protein>
    <submittedName>
        <fullName evidence="8">Glutamate/gamma-aminobutyrate family transporter YjeM</fullName>
    </submittedName>
</protein>
<feature type="transmembrane region" description="Helical" evidence="7">
    <location>
        <begin position="337"/>
        <end position="358"/>
    </location>
</feature>
<evidence type="ECO:0000256" key="2">
    <source>
        <dbReference type="ARBA" id="ARBA00022448"/>
    </source>
</evidence>
<evidence type="ECO:0000256" key="3">
    <source>
        <dbReference type="ARBA" id="ARBA00022475"/>
    </source>
</evidence>
<feature type="transmembrane region" description="Helical" evidence="7">
    <location>
        <begin position="152"/>
        <end position="177"/>
    </location>
</feature>
<comment type="subcellular location">
    <subcellularLocation>
        <location evidence="1">Cell membrane</location>
        <topology evidence="1">Multi-pass membrane protein</topology>
    </subcellularLocation>
</comment>
<dbReference type="InterPro" id="IPR050367">
    <property type="entry name" value="APC_superfamily"/>
</dbReference>
<organism evidence="8 9">
    <name type="scientific">Propionigenium maris DSM 9537</name>
    <dbReference type="NCBI Taxonomy" id="1123000"/>
    <lineage>
        <taxon>Bacteria</taxon>
        <taxon>Fusobacteriati</taxon>
        <taxon>Fusobacteriota</taxon>
        <taxon>Fusobacteriia</taxon>
        <taxon>Fusobacteriales</taxon>
        <taxon>Fusobacteriaceae</taxon>
        <taxon>Propionigenium</taxon>
    </lineage>
</organism>
<feature type="transmembrane region" description="Helical" evidence="7">
    <location>
        <begin position="39"/>
        <end position="61"/>
    </location>
</feature>
<dbReference type="GO" id="GO:0022857">
    <property type="term" value="F:transmembrane transporter activity"/>
    <property type="evidence" value="ECO:0007669"/>
    <property type="project" value="InterPro"/>
</dbReference>
<feature type="transmembrane region" description="Helical" evidence="7">
    <location>
        <begin position="295"/>
        <end position="317"/>
    </location>
</feature>
<feature type="transmembrane region" description="Helical" evidence="7">
    <location>
        <begin position="410"/>
        <end position="433"/>
    </location>
</feature>
<dbReference type="GO" id="GO:0005886">
    <property type="term" value="C:plasma membrane"/>
    <property type="evidence" value="ECO:0007669"/>
    <property type="project" value="UniProtKB-SubCell"/>
</dbReference>
<evidence type="ECO:0000256" key="4">
    <source>
        <dbReference type="ARBA" id="ARBA00022692"/>
    </source>
</evidence>
<dbReference type="AlphaFoldDB" id="A0A9W6GIV5"/>
<keyword evidence="9" id="KW-1185">Reference proteome</keyword>
<feature type="transmembrane region" description="Helical" evidence="7">
    <location>
        <begin position="370"/>
        <end position="390"/>
    </location>
</feature>
<evidence type="ECO:0000256" key="6">
    <source>
        <dbReference type="ARBA" id="ARBA00023136"/>
    </source>
</evidence>
<evidence type="ECO:0000256" key="7">
    <source>
        <dbReference type="SAM" id="Phobius"/>
    </source>
</evidence>
<keyword evidence="3" id="KW-1003">Cell membrane</keyword>
<feature type="transmembrane region" description="Helical" evidence="7">
    <location>
        <begin position="7"/>
        <end position="27"/>
    </location>
</feature>
<evidence type="ECO:0000313" key="8">
    <source>
        <dbReference type="EMBL" id="GLI54970.1"/>
    </source>
</evidence>
<dbReference type="Proteomes" id="UP001144471">
    <property type="component" value="Unassembled WGS sequence"/>
</dbReference>
<feature type="transmembrane region" description="Helical" evidence="7">
    <location>
        <begin position="82"/>
        <end position="102"/>
    </location>
</feature>
<accession>A0A9W6GIV5</accession>
<sequence length="478" mass="52197">MKEKKYLSITAMVMIIFVGVFGFGNIANNFKATGTGSTSMFILGAVIYFLPMCLIMSEFASYAKDRTGGIYSWIDIGLGSNIAYFALWSYFVANIFYLPTLASRVPTYLSFAFTGDANIGDIPMAILSALALLGALLIGLKYEKSFNKVSTITGYISLFVAGIFLVGGIGMYLGFFGNPATELTVDSLMLPMNTKESIGNILSTFAWIIFAYGGSEMVGTYVDRVEKPERDFARGLLLSALLIGALYVLGIISIAAYGTTEDFSHISLVNAVISGYAFMGNSFGLGIWFVKMIGFAYTLITLVALVLWSMALSKAVFSEAPEGTFPSWMTEKTEGGILRNALIFQTILSFLFILITTFGGKSAGDLYYKIYDMSTMSFILPYLFLGIAYINFRRKGHISPFQISKNNGVAYAVGAGITILNIVAIVFSGYNLNLPLAEQMDTIKLYYGGLTMFLAIGVAIKMINFKDDKKVETEVKNV</sequence>
<feature type="transmembrane region" description="Helical" evidence="7">
    <location>
        <begin position="122"/>
        <end position="140"/>
    </location>
</feature>
<dbReference type="PANTHER" id="PTHR42770">
    <property type="entry name" value="AMINO ACID TRANSPORTER-RELATED"/>
    <property type="match status" value="1"/>
</dbReference>
<dbReference type="EMBL" id="BSDY01000002">
    <property type="protein sequence ID" value="GLI54970.1"/>
    <property type="molecule type" value="Genomic_DNA"/>
</dbReference>
<dbReference type="Gene3D" id="1.20.1740.10">
    <property type="entry name" value="Amino acid/polyamine transporter I"/>
    <property type="match status" value="1"/>
</dbReference>